<reference evidence="3" key="1">
    <citation type="journal article" date="2019" name="Int. J. Syst. Evol. Microbiol.">
        <title>The Global Catalogue of Microorganisms (GCM) 10K type strain sequencing project: providing services to taxonomists for standard genome sequencing and annotation.</title>
        <authorList>
            <consortium name="The Broad Institute Genomics Platform"/>
            <consortium name="The Broad Institute Genome Sequencing Center for Infectious Disease"/>
            <person name="Wu L."/>
            <person name="Ma J."/>
        </authorList>
    </citation>
    <scope>NUCLEOTIDE SEQUENCE [LARGE SCALE GENOMIC DNA]</scope>
    <source>
        <strain evidence="3">JCM 17316</strain>
    </source>
</reference>
<dbReference type="SUPFAM" id="SSF51726">
    <property type="entry name" value="UROD/MetE-like"/>
    <property type="match status" value="1"/>
</dbReference>
<evidence type="ECO:0000259" key="1">
    <source>
        <dbReference type="Pfam" id="PF01717"/>
    </source>
</evidence>
<sequence>MRSEVWLGYPGVTMSFPWAVGSATGVGSYPGDDPAEALRIVLGELPELPHLPELPDRGPGADLTGRTAGLLVDLPVHLQPSGWRFADRPGRDLRRARDHLARDLDVLEELAGGHDGPFKIQVCGPWTLAATIELRHGDRALRDPGAVRDLAASLAEGVAGHVAEVRRRLPDARILLQLDEPALPAVLAGRVPTASGFSRLPAVEPPVAEQHLRQVIETASAGDAAFPVVHCCARDVPYGLLRGAGAKAISVDLALVPERHDDAVGETIDAGVGLWLGAVPGTDTALPALKDTAEPVRNLWRRLGFPPARLAEQVVVTPACGLAGASPRYVRAAVKRCRDTARMLFEAAE</sequence>
<dbReference type="InterPro" id="IPR002629">
    <property type="entry name" value="Met_Synth_C/arc"/>
</dbReference>
<dbReference type="EMBL" id="BAABDO010000002">
    <property type="protein sequence ID" value="GAA4127832.1"/>
    <property type="molecule type" value="Genomic_DNA"/>
</dbReference>
<comment type="caution">
    <text evidence="2">The sequence shown here is derived from an EMBL/GenBank/DDBJ whole genome shotgun (WGS) entry which is preliminary data.</text>
</comment>
<dbReference type="CDD" id="cd03310">
    <property type="entry name" value="CIMS_like"/>
    <property type="match status" value="1"/>
</dbReference>
<dbReference type="Pfam" id="PF01717">
    <property type="entry name" value="Meth_synt_2"/>
    <property type="match status" value="1"/>
</dbReference>
<gene>
    <name evidence="2" type="ORF">GCM10022416_02960</name>
</gene>
<proteinExistence type="predicted"/>
<accession>A0ABP7XYD5</accession>
<evidence type="ECO:0000313" key="2">
    <source>
        <dbReference type="EMBL" id="GAA4127832.1"/>
    </source>
</evidence>
<evidence type="ECO:0000313" key="3">
    <source>
        <dbReference type="Proteomes" id="UP001500266"/>
    </source>
</evidence>
<name>A0ABP7XYD5_9ACTN</name>
<organism evidence="2 3">
    <name type="scientific">Actinomadura keratinilytica</name>
    <dbReference type="NCBI Taxonomy" id="547461"/>
    <lineage>
        <taxon>Bacteria</taxon>
        <taxon>Bacillati</taxon>
        <taxon>Actinomycetota</taxon>
        <taxon>Actinomycetes</taxon>
        <taxon>Streptosporangiales</taxon>
        <taxon>Thermomonosporaceae</taxon>
        <taxon>Actinomadura</taxon>
    </lineage>
</organism>
<protein>
    <submittedName>
        <fullName evidence="2">Methionine synthase</fullName>
    </submittedName>
</protein>
<dbReference type="InterPro" id="IPR038071">
    <property type="entry name" value="UROD/MetE-like_sf"/>
</dbReference>
<feature type="domain" description="Cobalamin-independent methionine synthase MetE C-terminal/archaeal" evidence="1">
    <location>
        <begin position="24"/>
        <end position="342"/>
    </location>
</feature>
<keyword evidence="3" id="KW-1185">Reference proteome</keyword>
<dbReference type="Proteomes" id="UP001500266">
    <property type="component" value="Unassembled WGS sequence"/>
</dbReference>
<dbReference type="Gene3D" id="3.20.20.210">
    <property type="match status" value="1"/>
</dbReference>